<feature type="signal peptide" evidence="1">
    <location>
        <begin position="1"/>
        <end position="22"/>
    </location>
</feature>
<evidence type="ECO:0000259" key="2">
    <source>
        <dbReference type="Pfam" id="PF13568"/>
    </source>
</evidence>
<name>A0A6N4STM5_CYTH3</name>
<feature type="chain" id="PRO_5026937676" description="Outer membrane protein beta-barrel domain-containing protein" evidence="1">
    <location>
        <begin position="23"/>
        <end position="252"/>
    </location>
</feature>
<dbReference type="InterPro" id="IPR011250">
    <property type="entry name" value="OMP/PagP_B-barrel"/>
</dbReference>
<protein>
    <recommendedName>
        <fullName evidence="2">Outer membrane protein beta-barrel domain-containing protein</fullName>
    </recommendedName>
</protein>
<keyword evidence="4" id="KW-1185">Reference proteome</keyword>
<gene>
    <name evidence="3" type="ordered locus">CHU_2550</name>
</gene>
<dbReference type="Proteomes" id="UP000001822">
    <property type="component" value="Chromosome"/>
</dbReference>
<proteinExistence type="predicted"/>
<evidence type="ECO:0000313" key="4">
    <source>
        <dbReference type="Proteomes" id="UP000001822"/>
    </source>
</evidence>
<evidence type="ECO:0000256" key="1">
    <source>
        <dbReference type="SAM" id="SignalP"/>
    </source>
</evidence>
<dbReference type="Gene3D" id="2.40.160.20">
    <property type="match status" value="1"/>
</dbReference>
<dbReference type="Pfam" id="PF13568">
    <property type="entry name" value="OMP_b-brl_2"/>
    <property type="match status" value="1"/>
</dbReference>
<sequence length="252" mass="27375">MKLSRQFLLSHLLLLSSFASFAGEKDTTEASHYSGRFNVEKIRSLRTIQDDDVELRHVELGVRYMPTFSSIDFNTSDGGVVEGSFTMSHGFGVMAGINLTKNIGVQAEVNYYQINQKYADGNLNRDLTINYFNIPVLLSLNTNKAAPVNLNLVAGPQFGINAGSKFETSGNGNTDSTTAVVALRKGDVGVAYGAGLEFALNKSHSVRLDLGFRGFYGLVNMDSSTNGQGTYNVIVSASRKTYGGYAGITWMF</sequence>
<dbReference type="KEGG" id="chu:CHU_2550"/>
<dbReference type="OrthoDB" id="947434at2"/>
<dbReference type="SUPFAM" id="SSF56925">
    <property type="entry name" value="OMPA-like"/>
    <property type="match status" value="1"/>
</dbReference>
<keyword evidence="1" id="KW-0732">Signal</keyword>
<feature type="domain" description="Outer membrane protein beta-barrel" evidence="2">
    <location>
        <begin position="57"/>
        <end position="221"/>
    </location>
</feature>
<organism evidence="3 4">
    <name type="scientific">Cytophaga hutchinsonii (strain ATCC 33406 / DSM 1761 / CIP 103989 / NBRC 15051 / NCIMB 9469 / D465)</name>
    <dbReference type="NCBI Taxonomy" id="269798"/>
    <lineage>
        <taxon>Bacteria</taxon>
        <taxon>Pseudomonadati</taxon>
        <taxon>Bacteroidota</taxon>
        <taxon>Cytophagia</taxon>
        <taxon>Cytophagales</taxon>
        <taxon>Cytophagaceae</taxon>
        <taxon>Cytophaga</taxon>
    </lineage>
</organism>
<accession>A0A6N4STM5</accession>
<dbReference type="RefSeq" id="WP_011585913.1">
    <property type="nucleotide sequence ID" value="NC_008255.1"/>
</dbReference>
<reference evidence="3 4" key="1">
    <citation type="journal article" date="2007" name="Appl. Environ. Microbiol.">
        <title>Genome sequence of the cellulolytic gliding bacterium Cytophaga hutchinsonii.</title>
        <authorList>
            <person name="Xie G."/>
            <person name="Bruce D.C."/>
            <person name="Challacombe J.F."/>
            <person name="Chertkov O."/>
            <person name="Detter J.C."/>
            <person name="Gilna P."/>
            <person name="Han C.S."/>
            <person name="Lucas S."/>
            <person name="Misra M."/>
            <person name="Myers G.L."/>
            <person name="Richardson P."/>
            <person name="Tapia R."/>
            <person name="Thayer N."/>
            <person name="Thompson L.S."/>
            <person name="Brettin T.S."/>
            <person name="Henrissat B."/>
            <person name="Wilson D.B."/>
            <person name="McBride M.J."/>
        </authorList>
    </citation>
    <scope>NUCLEOTIDE SEQUENCE [LARGE SCALE GENOMIC DNA]</scope>
    <source>
        <strain evidence="4">ATCC 33406 / DSM 1761 / CIP 103989 / NBRC 15051 / NCIMB 9469 / D465</strain>
    </source>
</reference>
<dbReference type="InterPro" id="IPR025665">
    <property type="entry name" value="Beta-barrel_OMP_2"/>
</dbReference>
<evidence type="ECO:0000313" key="3">
    <source>
        <dbReference type="EMBL" id="ABG59803.1"/>
    </source>
</evidence>
<dbReference type="EMBL" id="CP000383">
    <property type="protein sequence ID" value="ABG59803.1"/>
    <property type="molecule type" value="Genomic_DNA"/>
</dbReference>
<dbReference type="AlphaFoldDB" id="A0A6N4STM5"/>